<dbReference type="EMBL" id="CP002117">
    <property type="protein sequence ID" value="ADN35545.1"/>
    <property type="molecule type" value="Genomic_DNA"/>
</dbReference>
<sequence length="702" mass="75450">MSKTFSAGLRQGEYMKKKVLLGAEGYRLLDRFGIPHPEYGLAHSEDEAAGIAENLGFPVVMKVISPDIIHKSDAGGVVLDIGSAGEAREAYSRIIRNSLSAVPGALIEGVIVEKSARPGLEIIVGGKTDPAFGKTLTFGTGGTNVSIYKDVSFAILPLTPEKAKKMIRGIRAFPLIRGYRGSKPKDEAEMVRILVSAARMFGETPGLSEFDINPLRLYEEGACAIDTAFIFDESTVPAAQVVRGENAPADTGIFSPSSIALVGASEKPGKVGTTMAEKLAKFPGEFYPVNPTDDEIFGFKCYPSVMDIPGSVDMAVISVPAPLVPGIAKECGEKGVKIAVIISAGFRETGEEGAKIEDIIAETGKKYGMRIVGPNCLGLISPYKGYDTTFLPITPLPGNIAFISQSGALLNAVIDWSLSYGLGYSLVASVGNQCDLKFTDYLVWAQSDENTRAIIMYIEDVGDGRRFMELVSEISPEKPVVVIKAGSSDKGHLAAASHTGSLAGSHEIYIEAFKECGAISASSIEDAFYSAEFLAHRKRYPKGGRVVVLTNAGGFAVLASDYAEKYGLNIIDLPTDVKEKFDGFLPSYWSRRNPVDIVGDARMDRFVAALDLLCKNEDFWDICVVISIPSNNIPFEQLAGEIIKKTKETEKRLVPVFVGGEEMKQGRDTLTSAGIPSFDEPETAFRVMGGIVESRHVSGNLQ</sequence>
<protein>
    <recommendedName>
        <fullName evidence="2">acetate--CoA ligase (ADP-forming)</fullName>
        <ecNumber evidence="2">6.2.1.13</ecNumber>
    </recommendedName>
</protein>
<dbReference type="EC" id="6.2.1.13" evidence="2"/>
<proteinExistence type="predicted"/>
<dbReference type="GO" id="GO:0046872">
    <property type="term" value="F:metal ion binding"/>
    <property type="evidence" value="ECO:0007669"/>
    <property type="project" value="InterPro"/>
</dbReference>
<dbReference type="FunFam" id="3.30.1490.20:FF:000020">
    <property type="entry name" value="Protein lysine acetyltransferase"/>
    <property type="match status" value="1"/>
</dbReference>
<keyword evidence="9" id="KW-1185">Reference proteome</keyword>
<dbReference type="HOGENOM" id="CLU_007415_2_2_2"/>
<dbReference type="Pfam" id="PF13549">
    <property type="entry name" value="ATP-grasp_5"/>
    <property type="match status" value="1"/>
</dbReference>
<dbReference type="InterPro" id="IPR032875">
    <property type="entry name" value="Succ_CoA_lig_flav_dom"/>
</dbReference>
<keyword evidence="3" id="KW-0436">Ligase</keyword>
<dbReference type="SUPFAM" id="SSF52210">
    <property type="entry name" value="Succinyl-CoA synthetase domains"/>
    <property type="match status" value="2"/>
</dbReference>
<keyword evidence="5 6" id="KW-0067">ATP-binding</keyword>
<dbReference type="eggNOG" id="arCOG01340">
    <property type="taxonomic scope" value="Archaea"/>
</dbReference>
<dbReference type="SUPFAM" id="SSF51735">
    <property type="entry name" value="NAD(P)-binding Rossmann-fold domains"/>
    <property type="match status" value="1"/>
</dbReference>
<dbReference type="eggNOG" id="arCOG01338">
    <property type="taxonomic scope" value="Archaea"/>
</dbReference>
<evidence type="ECO:0000256" key="2">
    <source>
        <dbReference type="ARBA" id="ARBA00012957"/>
    </source>
</evidence>
<dbReference type="AlphaFoldDB" id="E1RIV7"/>
<dbReference type="InterPro" id="IPR016102">
    <property type="entry name" value="Succinyl-CoA_synth-like"/>
</dbReference>
<dbReference type="KEGG" id="mpi:Mpet_0771"/>
<dbReference type="InterPro" id="IPR003781">
    <property type="entry name" value="CoA-bd"/>
</dbReference>
<dbReference type="InterPro" id="IPR013815">
    <property type="entry name" value="ATP_grasp_subdomain_1"/>
</dbReference>
<dbReference type="GO" id="GO:0043758">
    <property type="term" value="F:acetate-CoA ligase (ADP-forming) activity"/>
    <property type="evidence" value="ECO:0007669"/>
    <property type="project" value="UniProtKB-EC"/>
</dbReference>
<dbReference type="Gene3D" id="3.40.50.261">
    <property type="entry name" value="Succinyl-CoA synthetase domains"/>
    <property type="match status" value="2"/>
</dbReference>
<dbReference type="InterPro" id="IPR051538">
    <property type="entry name" value="Acyl-CoA_Synth/Transferase"/>
</dbReference>
<keyword evidence="4 6" id="KW-0547">Nucleotide-binding</keyword>
<dbReference type="InterPro" id="IPR043938">
    <property type="entry name" value="Ligase_CoA_dom"/>
</dbReference>
<accession>E1RIV7</accession>
<evidence type="ECO:0000256" key="5">
    <source>
        <dbReference type="ARBA" id="ARBA00022840"/>
    </source>
</evidence>
<evidence type="ECO:0000313" key="9">
    <source>
        <dbReference type="Proteomes" id="UP000006565"/>
    </source>
</evidence>
<evidence type="ECO:0000256" key="3">
    <source>
        <dbReference type="ARBA" id="ARBA00022598"/>
    </source>
</evidence>
<dbReference type="SMART" id="SM00881">
    <property type="entry name" value="CoA_binding"/>
    <property type="match status" value="1"/>
</dbReference>
<dbReference type="SUPFAM" id="SSF56059">
    <property type="entry name" value="Glutathione synthetase ATP-binding domain-like"/>
    <property type="match status" value="1"/>
</dbReference>
<evidence type="ECO:0000259" key="7">
    <source>
        <dbReference type="PROSITE" id="PS50975"/>
    </source>
</evidence>
<dbReference type="GeneID" id="9743226"/>
<dbReference type="InterPro" id="IPR036291">
    <property type="entry name" value="NAD(P)-bd_dom_sf"/>
</dbReference>
<dbReference type="PROSITE" id="PS50975">
    <property type="entry name" value="ATP_GRASP"/>
    <property type="match status" value="1"/>
</dbReference>
<dbReference type="Pfam" id="PF19045">
    <property type="entry name" value="Ligase_CoA_2"/>
    <property type="match status" value="1"/>
</dbReference>
<dbReference type="Pfam" id="PF13380">
    <property type="entry name" value="CoA_binding_2"/>
    <property type="match status" value="1"/>
</dbReference>
<name>E1RIV7_METP4</name>
<reference evidence="8 9" key="1">
    <citation type="journal article" date="2010" name="Stand. Genomic Sci.">
        <title>Complete genome sequence of Methanoplanus petrolearius type strain (SEBR 4847).</title>
        <authorList>
            <person name="Brambilla E."/>
            <person name="Djao O.D."/>
            <person name="Daligault H."/>
            <person name="Lapidus A."/>
            <person name="Lucas S."/>
            <person name="Hammon N."/>
            <person name="Nolan M."/>
            <person name="Tice H."/>
            <person name="Cheng J.F."/>
            <person name="Han C."/>
            <person name="Tapia R."/>
            <person name="Goodwin L."/>
            <person name="Pitluck S."/>
            <person name="Liolios K."/>
            <person name="Ivanova N."/>
            <person name="Mavromatis K."/>
            <person name="Mikhailova N."/>
            <person name="Pati A."/>
            <person name="Chen A."/>
            <person name="Palaniappan K."/>
            <person name="Land M."/>
            <person name="Hauser L."/>
            <person name="Chang Y.J."/>
            <person name="Jeffries C.D."/>
            <person name="Rohde M."/>
            <person name="Spring S."/>
            <person name="Sikorski J."/>
            <person name="Goker M."/>
            <person name="Woyke T."/>
            <person name="Bristow J."/>
            <person name="Eisen J.A."/>
            <person name="Markowitz V."/>
            <person name="Hugenholtz P."/>
            <person name="Kyrpides N.C."/>
            <person name="Klenk H.P."/>
        </authorList>
    </citation>
    <scope>NUCLEOTIDE SEQUENCE [LARGE SCALE GENOMIC DNA]</scope>
    <source>
        <strain evidence="9">DSM 11571 / OCM 486 / SEBR 4847</strain>
    </source>
</reference>
<gene>
    <name evidence="8" type="ordered locus">Mpet_0771</name>
</gene>
<dbReference type="Proteomes" id="UP000006565">
    <property type="component" value="Chromosome"/>
</dbReference>
<dbReference type="InterPro" id="IPR011761">
    <property type="entry name" value="ATP-grasp"/>
</dbReference>
<dbReference type="RefSeq" id="WP_013328723.1">
    <property type="nucleotide sequence ID" value="NC_014507.1"/>
</dbReference>
<dbReference type="Gene3D" id="3.40.50.720">
    <property type="entry name" value="NAD(P)-binding Rossmann-like Domain"/>
    <property type="match status" value="1"/>
</dbReference>
<organism evidence="8 9">
    <name type="scientific">Methanolacinia petrolearia (strain DSM 11571 / OCM 486 / SEBR 4847)</name>
    <name type="common">Methanoplanus petrolearius</name>
    <dbReference type="NCBI Taxonomy" id="679926"/>
    <lineage>
        <taxon>Archaea</taxon>
        <taxon>Methanobacteriati</taxon>
        <taxon>Methanobacteriota</taxon>
        <taxon>Stenosarchaea group</taxon>
        <taxon>Methanomicrobia</taxon>
        <taxon>Methanomicrobiales</taxon>
        <taxon>Methanomicrobiaceae</taxon>
        <taxon>Methanolacinia</taxon>
    </lineage>
</organism>
<dbReference type="Gene3D" id="3.30.1490.20">
    <property type="entry name" value="ATP-grasp fold, A domain"/>
    <property type="match status" value="1"/>
</dbReference>
<evidence type="ECO:0000313" key="8">
    <source>
        <dbReference type="EMBL" id="ADN35545.1"/>
    </source>
</evidence>
<evidence type="ECO:0000256" key="4">
    <source>
        <dbReference type="ARBA" id="ARBA00022741"/>
    </source>
</evidence>
<dbReference type="Pfam" id="PF13607">
    <property type="entry name" value="Succ_CoA_lig"/>
    <property type="match status" value="1"/>
</dbReference>
<dbReference type="GO" id="GO:0005524">
    <property type="term" value="F:ATP binding"/>
    <property type="evidence" value="ECO:0007669"/>
    <property type="project" value="UniProtKB-UniRule"/>
</dbReference>
<dbReference type="Gene3D" id="3.30.470.20">
    <property type="entry name" value="ATP-grasp fold, B domain"/>
    <property type="match status" value="1"/>
</dbReference>
<evidence type="ECO:0000256" key="1">
    <source>
        <dbReference type="ARBA" id="ARBA00001619"/>
    </source>
</evidence>
<feature type="domain" description="ATP-grasp" evidence="7">
    <location>
        <begin position="26"/>
        <end position="62"/>
    </location>
</feature>
<evidence type="ECO:0000256" key="6">
    <source>
        <dbReference type="PROSITE-ProRule" id="PRU00409"/>
    </source>
</evidence>
<dbReference type="STRING" id="679926.Mpet_0771"/>
<comment type="catalytic activity">
    <reaction evidence="1">
        <text>acetate + ATP + CoA = acetyl-CoA + ADP + phosphate</text>
        <dbReference type="Rhea" id="RHEA:15081"/>
        <dbReference type="ChEBI" id="CHEBI:30089"/>
        <dbReference type="ChEBI" id="CHEBI:30616"/>
        <dbReference type="ChEBI" id="CHEBI:43474"/>
        <dbReference type="ChEBI" id="CHEBI:57287"/>
        <dbReference type="ChEBI" id="CHEBI:57288"/>
        <dbReference type="ChEBI" id="CHEBI:456216"/>
        <dbReference type="EC" id="6.2.1.13"/>
    </reaction>
</comment>
<dbReference type="PANTHER" id="PTHR43334:SF2">
    <property type="entry name" value="ACETATE--COA LIGASE [ADP-FORMING]"/>
    <property type="match status" value="1"/>
</dbReference>
<dbReference type="PANTHER" id="PTHR43334">
    <property type="entry name" value="ACETATE--COA LIGASE [ADP-FORMING]"/>
    <property type="match status" value="1"/>
</dbReference>